<keyword evidence="3" id="KW-1185">Reference proteome</keyword>
<comment type="caution">
    <text evidence="2">The sequence shown here is derived from an EMBL/GenBank/DDBJ whole genome shotgun (WGS) entry which is preliminary data.</text>
</comment>
<evidence type="ECO:0000313" key="3">
    <source>
        <dbReference type="Proteomes" id="UP000821866"/>
    </source>
</evidence>
<gene>
    <name evidence="2" type="ORF">HPB51_013498</name>
</gene>
<accession>A0A9J6EP58</accession>
<feature type="region of interest" description="Disordered" evidence="1">
    <location>
        <begin position="61"/>
        <end position="97"/>
    </location>
</feature>
<proteinExistence type="predicted"/>
<organism evidence="2 3">
    <name type="scientific">Rhipicephalus microplus</name>
    <name type="common">Cattle tick</name>
    <name type="synonym">Boophilus microplus</name>
    <dbReference type="NCBI Taxonomy" id="6941"/>
    <lineage>
        <taxon>Eukaryota</taxon>
        <taxon>Metazoa</taxon>
        <taxon>Ecdysozoa</taxon>
        <taxon>Arthropoda</taxon>
        <taxon>Chelicerata</taxon>
        <taxon>Arachnida</taxon>
        <taxon>Acari</taxon>
        <taxon>Parasitiformes</taxon>
        <taxon>Ixodida</taxon>
        <taxon>Ixodoidea</taxon>
        <taxon>Ixodidae</taxon>
        <taxon>Rhipicephalinae</taxon>
        <taxon>Rhipicephalus</taxon>
        <taxon>Boophilus</taxon>
    </lineage>
</organism>
<evidence type="ECO:0000256" key="1">
    <source>
        <dbReference type="SAM" id="MobiDB-lite"/>
    </source>
</evidence>
<evidence type="ECO:0000313" key="2">
    <source>
        <dbReference type="EMBL" id="KAH8035957.1"/>
    </source>
</evidence>
<dbReference type="Proteomes" id="UP000821866">
    <property type="component" value="Chromosome 11"/>
</dbReference>
<sequence>MDVSVCSAAKKVFMCSGLFSSFKLLKQNLEISMSPEVIPHPDVGKYFERFCGTHYLPNAEKEHEYPEDAEVRDKLLLQASHSGSDEEEDDDEESCSI</sequence>
<dbReference type="VEuPathDB" id="VectorBase:LOC119181287"/>
<reference evidence="2" key="2">
    <citation type="submission" date="2021-09" db="EMBL/GenBank/DDBJ databases">
        <authorList>
            <person name="Jia N."/>
            <person name="Wang J."/>
            <person name="Shi W."/>
            <person name="Du L."/>
            <person name="Sun Y."/>
            <person name="Zhan W."/>
            <person name="Jiang J."/>
            <person name="Wang Q."/>
            <person name="Zhang B."/>
            <person name="Ji P."/>
            <person name="Sakyi L.B."/>
            <person name="Cui X."/>
            <person name="Yuan T."/>
            <person name="Jiang B."/>
            <person name="Yang W."/>
            <person name="Lam T.T.-Y."/>
            <person name="Chang Q."/>
            <person name="Ding S."/>
            <person name="Wang X."/>
            <person name="Zhu J."/>
            <person name="Ruan X."/>
            <person name="Zhao L."/>
            <person name="Wei J."/>
            <person name="Que T."/>
            <person name="Du C."/>
            <person name="Cheng J."/>
            <person name="Dai P."/>
            <person name="Han X."/>
            <person name="Huang E."/>
            <person name="Gao Y."/>
            <person name="Liu J."/>
            <person name="Shao H."/>
            <person name="Ye R."/>
            <person name="Li L."/>
            <person name="Wei W."/>
            <person name="Wang X."/>
            <person name="Wang C."/>
            <person name="Huo Q."/>
            <person name="Li W."/>
            <person name="Guo W."/>
            <person name="Chen H."/>
            <person name="Chen S."/>
            <person name="Zhou L."/>
            <person name="Zhou L."/>
            <person name="Ni X."/>
            <person name="Tian J."/>
            <person name="Zhou Y."/>
            <person name="Sheng Y."/>
            <person name="Liu T."/>
            <person name="Pan Y."/>
            <person name="Xia L."/>
            <person name="Li J."/>
            <person name="Zhao F."/>
            <person name="Cao W."/>
        </authorList>
    </citation>
    <scope>NUCLEOTIDE SEQUENCE</scope>
    <source>
        <strain evidence="2">Rmic-2018</strain>
        <tissue evidence="2">Larvae</tissue>
    </source>
</reference>
<dbReference type="EMBL" id="JABSTU010000003">
    <property type="protein sequence ID" value="KAH8035957.1"/>
    <property type="molecule type" value="Genomic_DNA"/>
</dbReference>
<feature type="compositionally biased region" description="Acidic residues" evidence="1">
    <location>
        <begin position="85"/>
        <end position="97"/>
    </location>
</feature>
<reference evidence="2" key="1">
    <citation type="journal article" date="2020" name="Cell">
        <title>Large-Scale Comparative Analyses of Tick Genomes Elucidate Their Genetic Diversity and Vector Capacities.</title>
        <authorList>
            <consortium name="Tick Genome and Microbiome Consortium (TIGMIC)"/>
            <person name="Jia N."/>
            <person name="Wang J."/>
            <person name="Shi W."/>
            <person name="Du L."/>
            <person name="Sun Y."/>
            <person name="Zhan W."/>
            <person name="Jiang J.F."/>
            <person name="Wang Q."/>
            <person name="Zhang B."/>
            <person name="Ji P."/>
            <person name="Bell-Sakyi L."/>
            <person name="Cui X.M."/>
            <person name="Yuan T.T."/>
            <person name="Jiang B.G."/>
            <person name="Yang W.F."/>
            <person name="Lam T.T."/>
            <person name="Chang Q.C."/>
            <person name="Ding S.J."/>
            <person name="Wang X.J."/>
            <person name="Zhu J.G."/>
            <person name="Ruan X.D."/>
            <person name="Zhao L."/>
            <person name="Wei J.T."/>
            <person name="Ye R.Z."/>
            <person name="Que T.C."/>
            <person name="Du C.H."/>
            <person name="Zhou Y.H."/>
            <person name="Cheng J.X."/>
            <person name="Dai P.F."/>
            <person name="Guo W.B."/>
            <person name="Han X.H."/>
            <person name="Huang E.J."/>
            <person name="Li L.F."/>
            <person name="Wei W."/>
            <person name="Gao Y.C."/>
            <person name="Liu J.Z."/>
            <person name="Shao H.Z."/>
            <person name="Wang X."/>
            <person name="Wang C.C."/>
            <person name="Yang T.C."/>
            <person name="Huo Q.B."/>
            <person name="Li W."/>
            <person name="Chen H.Y."/>
            <person name="Chen S.E."/>
            <person name="Zhou L.G."/>
            <person name="Ni X.B."/>
            <person name="Tian J.H."/>
            <person name="Sheng Y."/>
            <person name="Liu T."/>
            <person name="Pan Y.S."/>
            <person name="Xia L.Y."/>
            <person name="Li J."/>
            <person name="Zhao F."/>
            <person name="Cao W.C."/>
        </authorList>
    </citation>
    <scope>NUCLEOTIDE SEQUENCE</scope>
    <source>
        <strain evidence="2">Rmic-2018</strain>
    </source>
</reference>
<feature type="compositionally biased region" description="Basic and acidic residues" evidence="1">
    <location>
        <begin position="61"/>
        <end position="75"/>
    </location>
</feature>
<dbReference type="AlphaFoldDB" id="A0A9J6EP58"/>
<name>A0A9J6EP58_RHIMP</name>
<protein>
    <submittedName>
        <fullName evidence="2">Uncharacterized protein</fullName>
    </submittedName>
</protein>